<proteinExistence type="inferred from homology"/>
<sequence>MVESVLGIDCPVCGRDLTVWSIEIRTQHVEACLTRPQPETKKRKVAAGAPKLGAKPFSNEKDKYINSTVMKSETKSVKVIKPPTNLGVSRAKKPIPTVKILSFPTQSLSMYDIAVDAFCYSPHDTISQYFLTHFHSDHYGGITKKWSYERVFKQDTDFENDAKYKKIIYCTVITARLLTLRFSVDPRFIKALELNQRYCIKRFDTCPEQATIIDKEGAYESVDNHPGLYVTPITANHCPGSAIFLFESFGIDGTIRRTLHCGDFRVNKDILCHPSLLPFSVNSKSEDALLLDKVYLDTTYMSPSYNFPKQELVCHTIADLFEALTTEEQSEDSLFSKWFGILKQSRITDFFSNRIARKKKKFLILVGTYLIGKERLAISILKRLGCPIYILNINSRSDKLEILQTYDDEYLNKTIVDNDLGSEDSECVIHLVPMNIVNAVGELSNYFNHNRYFEVFERCVGLRPTGWTFLGRGNEQETEQSTIDDSTIQFSQLHNILKHCPKYDYMEDILPQSPVLKKVPNKKGRPDECLYRIYSVPYSEHSSYRELAYFTIFFNIGKVIPTVNIGNEWSIKKMDDIIRRWEIARDIRLKRMSKLEEVDFQLVEAFDKLSLDNF</sequence>
<dbReference type="GO" id="GO:0035312">
    <property type="term" value="F:5'-3' DNA exonuclease activity"/>
    <property type="evidence" value="ECO:0007669"/>
    <property type="project" value="TreeGrafter"/>
</dbReference>
<dbReference type="RefSeq" id="XP_020062543.1">
    <property type="nucleotide sequence ID" value="XM_020210607.1"/>
</dbReference>
<evidence type="ECO:0000259" key="6">
    <source>
        <dbReference type="Pfam" id="PF07522"/>
    </source>
</evidence>
<keyword evidence="3" id="KW-0227">DNA damage</keyword>
<evidence type="ECO:0000313" key="8">
    <source>
        <dbReference type="Proteomes" id="UP000094285"/>
    </source>
</evidence>
<protein>
    <recommendedName>
        <fullName evidence="6">DNA repair metallo-beta-lactamase domain-containing protein</fullName>
    </recommendedName>
</protein>
<organism evidence="7 8">
    <name type="scientific">Suhomyces tanzawaensis NRRL Y-17324</name>
    <dbReference type="NCBI Taxonomy" id="984487"/>
    <lineage>
        <taxon>Eukaryota</taxon>
        <taxon>Fungi</taxon>
        <taxon>Dikarya</taxon>
        <taxon>Ascomycota</taxon>
        <taxon>Saccharomycotina</taxon>
        <taxon>Pichiomycetes</taxon>
        <taxon>Debaryomycetaceae</taxon>
        <taxon>Suhomyces</taxon>
    </lineage>
</organism>
<dbReference type="PANTHER" id="PTHR23240:SF6">
    <property type="entry name" value="DNA CROSS-LINK REPAIR 1A PROTEIN"/>
    <property type="match status" value="1"/>
</dbReference>
<dbReference type="STRING" id="984487.A0A1E4SD28"/>
<dbReference type="SUPFAM" id="SSF56281">
    <property type="entry name" value="Metallo-hydrolase/oxidoreductase"/>
    <property type="match status" value="1"/>
</dbReference>
<keyword evidence="8" id="KW-1185">Reference proteome</keyword>
<evidence type="ECO:0000256" key="5">
    <source>
        <dbReference type="ARBA" id="ARBA00023242"/>
    </source>
</evidence>
<dbReference type="Proteomes" id="UP000094285">
    <property type="component" value="Unassembled WGS sequence"/>
</dbReference>
<dbReference type="InterPro" id="IPR036866">
    <property type="entry name" value="RibonucZ/Hydroxyglut_hydro"/>
</dbReference>
<comment type="similarity">
    <text evidence="2">Belongs to the DNA repair metallo-beta-lactamase (DRMBL) family.</text>
</comment>
<dbReference type="CDD" id="cd16273">
    <property type="entry name" value="SNM1A-1C-like_MBL-fold"/>
    <property type="match status" value="1"/>
</dbReference>
<dbReference type="EMBL" id="KV453915">
    <property type="protein sequence ID" value="ODV77421.1"/>
    <property type="molecule type" value="Genomic_DNA"/>
</dbReference>
<dbReference type="Gene3D" id="3.60.15.10">
    <property type="entry name" value="Ribonuclease Z/Hydroxyacylglutathione hydrolase-like"/>
    <property type="match status" value="1"/>
</dbReference>
<evidence type="ECO:0000256" key="1">
    <source>
        <dbReference type="ARBA" id="ARBA00004123"/>
    </source>
</evidence>
<name>A0A1E4SD28_9ASCO</name>
<gene>
    <name evidence="7" type="ORF">CANTADRAFT_56582</name>
</gene>
<evidence type="ECO:0000256" key="4">
    <source>
        <dbReference type="ARBA" id="ARBA00023204"/>
    </source>
</evidence>
<keyword evidence="4" id="KW-0234">DNA repair</keyword>
<comment type="subcellular location">
    <subcellularLocation>
        <location evidence="1">Nucleus</location>
    </subcellularLocation>
</comment>
<dbReference type="OrthoDB" id="262529at2759"/>
<dbReference type="PANTHER" id="PTHR23240">
    <property type="entry name" value="DNA CROSS-LINK REPAIR PROTEIN PSO2/SNM1-RELATED"/>
    <property type="match status" value="1"/>
</dbReference>
<dbReference type="InterPro" id="IPR011084">
    <property type="entry name" value="DRMBL"/>
</dbReference>
<dbReference type="AlphaFoldDB" id="A0A1E4SD28"/>
<accession>A0A1E4SD28</accession>
<dbReference type="GeneID" id="30984743"/>
<dbReference type="GO" id="GO:0036297">
    <property type="term" value="P:interstrand cross-link repair"/>
    <property type="evidence" value="ECO:0007669"/>
    <property type="project" value="TreeGrafter"/>
</dbReference>
<feature type="domain" description="DNA repair metallo-beta-lactamase" evidence="6">
    <location>
        <begin position="420"/>
        <end position="566"/>
    </location>
</feature>
<dbReference type="GO" id="GO:0003684">
    <property type="term" value="F:damaged DNA binding"/>
    <property type="evidence" value="ECO:0007669"/>
    <property type="project" value="TreeGrafter"/>
</dbReference>
<evidence type="ECO:0000256" key="2">
    <source>
        <dbReference type="ARBA" id="ARBA00010304"/>
    </source>
</evidence>
<reference evidence="8" key="1">
    <citation type="submission" date="2016-05" db="EMBL/GenBank/DDBJ databases">
        <title>Comparative genomics of biotechnologically important yeasts.</title>
        <authorList>
            <consortium name="DOE Joint Genome Institute"/>
            <person name="Riley R."/>
            <person name="Haridas S."/>
            <person name="Wolfe K.H."/>
            <person name="Lopes M.R."/>
            <person name="Hittinger C.T."/>
            <person name="Goker M."/>
            <person name="Salamov A."/>
            <person name="Wisecaver J."/>
            <person name="Long T.M."/>
            <person name="Aerts A.L."/>
            <person name="Barry K."/>
            <person name="Choi C."/>
            <person name="Clum A."/>
            <person name="Coughlan A.Y."/>
            <person name="Deshpande S."/>
            <person name="Douglass A.P."/>
            <person name="Hanson S.J."/>
            <person name="Klenk H.-P."/>
            <person name="Labutti K."/>
            <person name="Lapidus A."/>
            <person name="Lindquist E."/>
            <person name="Lipzen A."/>
            <person name="Meier-Kolthoff J.P."/>
            <person name="Ohm R.A."/>
            <person name="Otillar R.P."/>
            <person name="Pangilinan J."/>
            <person name="Peng Y."/>
            <person name="Rokas A."/>
            <person name="Rosa C.A."/>
            <person name="Scheuner C."/>
            <person name="Sibirny A.A."/>
            <person name="Slot J.C."/>
            <person name="Stielow J.B."/>
            <person name="Sun H."/>
            <person name="Kurtzman C.P."/>
            <person name="Blackwell M."/>
            <person name="Grigoriev I.V."/>
            <person name="Jeffries T.W."/>
        </authorList>
    </citation>
    <scope>NUCLEOTIDE SEQUENCE [LARGE SCALE GENOMIC DNA]</scope>
    <source>
        <strain evidence="8">NRRL Y-17324</strain>
    </source>
</reference>
<dbReference type="GO" id="GO:0006303">
    <property type="term" value="P:double-strand break repair via nonhomologous end joining"/>
    <property type="evidence" value="ECO:0007669"/>
    <property type="project" value="TreeGrafter"/>
</dbReference>
<evidence type="ECO:0000313" key="7">
    <source>
        <dbReference type="EMBL" id="ODV77421.1"/>
    </source>
</evidence>
<dbReference type="Pfam" id="PF07522">
    <property type="entry name" value="DRMBL"/>
    <property type="match status" value="1"/>
</dbReference>
<keyword evidence="5" id="KW-0539">Nucleus</keyword>
<evidence type="ECO:0000256" key="3">
    <source>
        <dbReference type="ARBA" id="ARBA00022763"/>
    </source>
</evidence>
<dbReference type="GO" id="GO:0005634">
    <property type="term" value="C:nucleus"/>
    <property type="evidence" value="ECO:0007669"/>
    <property type="project" value="UniProtKB-SubCell"/>
</dbReference>
<dbReference type="Gene3D" id="3.40.50.12650">
    <property type="match status" value="1"/>
</dbReference>